<dbReference type="AlphaFoldDB" id="A0A8D0E6P8"/>
<keyword evidence="6" id="KW-1015">Disulfide bond</keyword>
<keyword evidence="5" id="KW-0472">Membrane</keyword>
<evidence type="ECO:0008006" key="11">
    <source>
        <dbReference type="Google" id="ProtNLM"/>
    </source>
</evidence>
<proteinExistence type="predicted"/>
<evidence type="ECO:0000256" key="7">
    <source>
        <dbReference type="ARBA" id="ARBA00023180"/>
    </source>
</evidence>
<evidence type="ECO:0000256" key="8">
    <source>
        <dbReference type="ARBA" id="ARBA00023319"/>
    </source>
</evidence>
<dbReference type="Gene3D" id="2.60.40.10">
    <property type="entry name" value="Immunoglobulins"/>
    <property type="match status" value="1"/>
</dbReference>
<dbReference type="GO" id="GO:0009897">
    <property type="term" value="C:external side of plasma membrane"/>
    <property type="evidence" value="ECO:0007669"/>
    <property type="project" value="TreeGrafter"/>
</dbReference>
<dbReference type="Ensembl" id="ENSSMRT00000031446.1">
    <property type="protein sequence ID" value="ENSSMRP00000026908.1"/>
    <property type="gene ID" value="ENSSMRG00000020658.1"/>
</dbReference>
<sequence>LTVLTLTYFHFYPTLRPQESNIPLQQRPLKILRSKNATIFCNYTCDRKESMLFKATLLRGIEGEERVEVASVSWNSTFNSSQCNSEFTCGVKVSGKEKEITFGLQNLQLNQTDLYFCKIEILTPPYQSNISLSGTLLQGKEMWRLCPQGREKWILFITQKLSLLKKIIRKDYFNMTPWQSNGPKKRQNQSGVPARNYTAYRSWEP</sequence>
<reference evidence="9" key="2">
    <citation type="submission" date="2025-09" db="UniProtKB">
        <authorList>
            <consortium name="Ensembl"/>
        </authorList>
    </citation>
    <scope>IDENTIFICATION</scope>
</reference>
<evidence type="ECO:0000256" key="4">
    <source>
        <dbReference type="ARBA" id="ARBA00022989"/>
    </source>
</evidence>
<dbReference type="PANTHER" id="PTHR11494:SF7">
    <property type="entry name" value="T-CELL-SPECIFIC SURFACE GLYCOPROTEIN CD28"/>
    <property type="match status" value="1"/>
</dbReference>
<accession>A0A8D0E6P8</accession>
<dbReference type="Proteomes" id="UP000694421">
    <property type="component" value="Unplaced"/>
</dbReference>
<dbReference type="GO" id="GO:0042102">
    <property type="term" value="P:positive regulation of T cell proliferation"/>
    <property type="evidence" value="ECO:0007669"/>
    <property type="project" value="TreeGrafter"/>
</dbReference>
<evidence type="ECO:0000256" key="6">
    <source>
        <dbReference type="ARBA" id="ARBA00023157"/>
    </source>
</evidence>
<organism evidence="9 10">
    <name type="scientific">Salvator merianae</name>
    <name type="common">Argentine black and white tegu</name>
    <name type="synonym">Tupinambis merianae</name>
    <dbReference type="NCBI Taxonomy" id="96440"/>
    <lineage>
        <taxon>Eukaryota</taxon>
        <taxon>Metazoa</taxon>
        <taxon>Chordata</taxon>
        <taxon>Craniata</taxon>
        <taxon>Vertebrata</taxon>
        <taxon>Euteleostomi</taxon>
        <taxon>Lepidosauria</taxon>
        <taxon>Squamata</taxon>
        <taxon>Bifurcata</taxon>
        <taxon>Unidentata</taxon>
        <taxon>Episquamata</taxon>
        <taxon>Laterata</taxon>
        <taxon>Teiioidea</taxon>
        <taxon>Teiidae</taxon>
        <taxon>Salvator</taxon>
    </lineage>
</organism>
<evidence type="ECO:0000313" key="10">
    <source>
        <dbReference type="Proteomes" id="UP000694421"/>
    </source>
</evidence>
<keyword evidence="8" id="KW-0393">Immunoglobulin domain</keyword>
<dbReference type="PANTHER" id="PTHR11494">
    <property type="entry name" value="CYTOTOXIC T-LYMPHOCYTE PROTEIN"/>
    <property type="match status" value="1"/>
</dbReference>
<dbReference type="GO" id="GO:0050852">
    <property type="term" value="P:T cell receptor signaling pathway"/>
    <property type="evidence" value="ECO:0007669"/>
    <property type="project" value="TreeGrafter"/>
</dbReference>
<keyword evidence="7" id="KW-0325">Glycoprotein</keyword>
<evidence type="ECO:0000313" key="9">
    <source>
        <dbReference type="Ensembl" id="ENSSMRP00000026908.1"/>
    </source>
</evidence>
<comment type="subcellular location">
    <subcellularLocation>
        <location evidence="1">Membrane</location>
        <topology evidence="1">Single-pass type I membrane protein</topology>
    </subcellularLocation>
</comment>
<dbReference type="InterPro" id="IPR040216">
    <property type="entry name" value="CTLA4/CD28"/>
</dbReference>
<keyword evidence="3" id="KW-0732">Signal</keyword>
<keyword evidence="2" id="KW-0812">Transmembrane</keyword>
<keyword evidence="4" id="KW-1133">Transmembrane helix</keyword>
<evidence type="ECO:0000256" key="5">
    <source>
        <dbReference type="ARBA" id="ARBA00023136"/>
    </source>
</evidence>
<protein>
    <recommendedName>
        <fullName evidence="11">Immunoglobulin V-set domain-containing protein</fullName>
    </recommendedName>
</protein>
<evidence type="ECO:0000256" key="2">
    <source>
        <dbReference type="ARBA" id="ARBA00022692"/>
    </source>
</evidence>
<dbReference type="GO" id="GO:0031295">
    <property type="term" value="P:T cell costimulation"/>
    <property type="evidence" value="ECO:0007669"/>
    <property type="project" value="TreeGrafter"/>
</dbReference>
<name>A0A8D0E6P8_SALMN</name>
<dbReference type="OMA" id="YSHQLQF"/>
<evidence type="ECO:0000256" key="3">
    <source>
        <dbReference type="ARBA" id="ARBA00022729"/>
    </source>
</evidence>
<reference evidence="9" key="1">
    <citation type="submission" date="2025-08" db="UniProtKB">
        <authorList>
            <consortium name="Ensembl"/>
        </authorList>
    </citation>
    <scope>IDENTIFICATION</scope>
</reference>
<keyword evidence="10" id="KW-1185">Reference proteome</keyword>
<dbReference type="GO" id="GO:0042110">
    <property type="term" value="P:T cell activation"/>
    <property type="evidence" value="ECO:0007669"/>
    <property type="project" value="TreeGrafter"/>
</dbReference>
<evidence type="ECO:0000256" key="1">
    <source>
        <dbReference type="ARBA" id="ARBA00004479"/>
    </source>
</evidence>
<dbReference type="InterPro" id="IPR013783">
    <property type="entry name" value="Ig-like_fold"/>
</dbReference>